<name>A0A1U7P073_9DEIO</name>
<evidence type="ECO:0000313" key="11">
    <source>
        <dbReference type="EMBL" id="OLV18564.1"/>
    </source>
</evidence>
<dbReference type="STRING" id="249408.BOO71_0005833"/>
<dbReference type="AlphaFoldDB" id="A0A1U7P073"/>
<dbReference type="CDD" id="cd01714">
    <property type="entry name" value="ETF_beta"/>
    <property type="match status" value="1"/>
</dbReference>
<dbReference type="EMBL" id="MSTI01000066">
    <property type="protein sequence ID" value="OLV18564.1"/>
    <property type="molecule type" value="Genomic_DNA"/>
</dbReference>
<keyword evidence="4" id="KW-0813">Transport</keyword>
<organism evidence="11 12">
    <name type="scientific">Deinococcus marmoris</name>
    <dbReference type="NCBI Taxonomy" id="249408"/>
    <lineage>
        <taxon>Bacteria</taxon>
        <taxon>Thermotogati</taxon>
        <taxon>Deinococcota</taxon>
        <taxon>Deinococci</taxon>
        <taxon>Deinococcales</taxon>
        <taxon>Deinococcaceae</taxon>
        <taxon>Deinococcus</taxon>
    </lineage>
</organism>
<sequence>MKRLTTDLRSGESGGVPGAGTPRRAADSRFCVASLYLFPTQPAPLCFRMKALKPYPPNDRDAAKLGPSLILLLGAHHESPPHPHPGGCMKILTLVRQVPDAEARVKVSGDRVDLDGTTLVIDGMDEYGVEEALRLRESANVEEIVALAIGPKKVEDALRTALAMGVDRAIHIETDERYDAVALSKIVAQVAQSEGTDLILLGGQEADWDSQALGAASAERLGWPQLTWTNELKVEGDTLTGRHDVDDGNEGFKVSLPAVVTAQQGLNEPRYPTLPNIMKAKKKELRKDDLGSYDAQPSVKYLSAEIQTRARLNKMIDGKDPQAAAEQLLDLLRNEAKVLA</sequence>
<keyword evidence="12" id="KW-1185">Reference proteome</keyword>
<feature type="domain" description="Electron transfer flavoprotein alpha/beta-subunit N-terminal" evidence="10">
    <location>
        <begin position="109"/>
        <end position="297"/>
    </location>
</feature>
<feature type="compositionally biased region" description="Basic and acidic residues" evidence="9">
    <location>
        <begin position="1"/>
        <end position="10"/>
    </location>
</feature>
<evidence type="ECO:0000256" key="6">
    <source>
        <dbReference type="ARBA" id="ARBA00025649"/>
    </source>
</evidence>
<dbReference type="PANTHER" id="PTHR21294:SF8">
    <property type="entry name" value="ELECTRON TRANSFER FLAVOPROTEIN SUBUNIT BETA"/>
    <property type="match status" value="1"/>
</dbReference>
<evidence type="ECO:0000256" key="4">
    <source>
        <dbReference type="ARBA" id="ARBA00022448"/>
    </source>
</evidence>
<comment type="function">
    <text evidence="6">The electron transfer flavoprotein serves as a specific electron acceptor for other dehydrogenases. It transfers the electrons to the main respiratory chain via ETF-ubiquinone oxidoreductase (ETF dehydrogenase).</text>
</comment>
<evidence type="ECO:0000256" key="8">
    <source>
        <dbReference type="ARBA" id="ARBA00049933"/>
    </source>
</evidence>
<accession>A0A1U7P073</accession>
<evidence type="ECO:0000256" key="9">
    <source>
        <dbReference type="SAM" id="MobiDB-lite"/>
    </source>
</evidence>
<dbReference type="InterPro" id="IPR033948">
    <property type="entry name" value="ETF_beta_N"/>
</dbReference>
<comment type="similarity">
    <text evidence="1">Belongs to the ETF beta-subunit/FixA family.</text>
</comment>
<evidence type="ECO:0000256" key="7">
    <source>
        <dbReference type="ARBA" id="ARBA00042002"/>
    </source>
</evidence>
<comment type="caution">
    <text evidence="11">The sequence shown here is derived from an EMBL/GenBank/DDBJ whole genome shotgun (WGS) entry which is preliminary data.</text>
</comment>
<keyword evidence="5" id="KW-0249">Electron transport</keyword>
<feature type="region of interest" description="Disordered" evidence="9">
    <location>
        <begin position="1"/>
        <end position="23"/>
    </location>
</feature>
<proteinExistence type="inferred from homology"/>
<dbReference type="GO" id="GO:0046395">
    <property type="term" value="P:carboxylic acid catabolic process"/>
    <property type="evidence" value="ECO:0007669"/>
    <property type="project" value="UniProtKB-ARBA"/>
</dbReference>
<evidence type="ECO:0000256" key="1">
    <source>
        <dbReference type="ARBA" id="ARBA00007557"/>
    </source>
</evidence>
<comment type="subunit">
    <text evidence="2">Heterodimer of an alpha and a beta subunit.</text>
</comment>
<evidence type="ECO:0000256" key="5">
    <source>
        <dbReference type="ARBA" id="ARBA00022982"/>
    </source>
</evidence>
<dbReference type="SUPFAM" id="SSF52402">
    <property type="entry name" value="Adenine nucleotide alpha hydrolases-like"/>
    <property type="match status" value="1"/>
</dbReference>
<dbReference type="Gene3D" id="3.40.50.620">
    <property type="entry name" value="HUPs"/>
    <property type="match status" value="1"/>
</dbReference>
<dbReference type="GO" id="GO:0009055">
    <property type="term" value="F:electron transfer activity"/>
    <property type="evidence" value="ECO:0007669"/>
    <property type="project" value="InterPro"/>
</dbReference>
<dbReference type="Proteomes" id="UP000186607">
    <property type="component" value="Unassembled WGS sequence"/>
</dbReference>
<evidence type="ECO:0000256" key="3">
    <source>
        <dbReference type="ARBA" id="ARBA00016797"/>
    </source>
</evidence>
<dbReference type="InterPro" id="IPR014729">
    <property type="entry name" value="Rossmann-like_a/b/a_fold"/>
</dbReference>
<gene>
    <name evidence="11" type="ORF">BOO71_0005833</name>
</gene>
<dbReference type="PANTHER" id="PTHR21294">
    <property type="entry name" value="ELECTRON TRANSFER FLAVOPROTEIN BETA-SUBUNIT"/>
    <property type="match status" value="1"/>
</dbReference>
<evidence type="ECO:0000259" key="10">
    <source>
        <dbReference type="SMART" id="SM00893"/>
    </source>
</evidence>
<dbReference type="SMART" id="SM00893">
    <property type="entry name" value="ETF"/>
    <property type="match status" value="1"/>
</dbReference>
<dbReference type="InterPro" id="IPR014730">
    <property type="entry name" value="ETF_a/b_N"/>
</dbReference>
<evidence type="ECO:0000256" key="2">
    <source>
        <dbReference type="ARBA" id="ARBA00011355"/>
    </source>
</evidence>
<reference evidence="11 12" key="1">
    <citation type="submission" date="2017-01" db="EMBL/GenBank/DDBJ databases">
        <title>Genome Analysis of Deinococcus marmoris KOPRI26562.</title>
        <authorList>
            <person name="Kim J.H."/>
            <person name="Oh H.-M."/>
        </authorList>
    </citation>
    <scope>NUCLEOTIDE SEQUENCE [LARGE SCALE GENOMIC DNA]</scope>
    <source>
        <strain evidence="11 12">KOPRI26562</strain>
    </source>
</reference>
<evidence type="ECO:0000313" key="12">
    <source>
        <dbReference type="Proteomes" id="UP000186607"/>
    </source>
</evidence>
<dbReference type="InterPro" id="IPR012255">
    <property type="entry name" value="ETF_b"/>
</dbReference>
<comment type="cofactor">
    <cofactor evidence="8">
        <name>AMP</name>
        <dbReference type="ChEBI" id="CHEBI:456215"/>
    </cofactor>
</comment>
<dbReference type="Pfam" id="PF01012">
    <property type="entry name" value="ETF"/>
    <property type="match status" value="1"/>
</dbReference>
<dbReference type="eggNOG" id="COG2086">
    <property type="taxonomic scope" value="Bacteria"/>
</dbReference>
<protein>
    <recommendedName>
        <fullName evidence="3">Electron transfer flavoprotein subunit beta</fullName>
    </recommendedName>
    <alternativeName>
        <fullName evidence="7">Electron transfer flavoprotein small subunit</fullName>
    </alternativeName>
</protein>
<dbReference type="FunFam" id="3.40.50.620:FF:000011">
    <property type="entry name" value="Electron transfer flavoprotein subunit beta"/>
    <property type="match status" value="1"/>
</dbReference>